<organism evidence="6 7">
    <name type="scientific">Ensete ventricosum</name>
    <name type="common">Abyssinian banana</name>
    <name type="synonym">Musa ensete</name>
    <dbReference type="NCBI Taxonomy" id="4639"/>
    <lineage>
        <taxon>Eukaryota</taxon>
        <taxon>Viridiplantae</taxon>
        <taxon>Streptophyta</taxon>
        <taxon>Embryophyta</taxon>
        <taxon>Tracheophyta</taxon>
        <taxon>Spermatophyta</taxon>
        <taxon>Magnoliopsida</taxon>
        <taxon>Liliopsida</taxon>
        <taxon>Zingiberales</taxon>
        <taxon>Musaceae</taxon>
        <taxon>Ensete</taxon>
    </lineage>
</organism>
<dbReference type="Proteomes" id="UP000287651">
    <property type="component" value="Unassembled WGS sequence"/>
</dbReference>
<proteinExistence type="predicted"/>
<feature type="non-terminal residue" evidence="6">
    <location>
        <position position="214"/>
    </location>
</feature>
<keyword evidence="4" id="KW-0378">Hydrolase</keyword>
<evidence type="ECO:0000256" key="1">
    <source>
        <dbReference type="ARBA" id="ARBA00022490"/>
    </source>
</evidence>
<gene>
    <name evidence="6" type="ORF">B296_00006664</name>
</gene>
<reference evidence="6 7" key="1">
    <citation type="journal article" date="2014" name="Agronomy (Basel)">
        <title>A Draft Genome Sequence for Ensete ventricosum, the Drought-Tolerant Tree Against Hunger.</title>
        <authorList>
            <person name="Harrison J."/>
            <person name="Moore K.A."/>
            <person name="Paszkiewicz K."/>
            <person name="Jones T."/>
            <person name="Grant M."/>
            <person name="Ambacheew D."/>
            <person name="Muzemil S."/>
            <person name="Studholme D.J."/>
        </authorList>
    </citation>
    <scope>NUCLEOTIDE SEQUENCE [LARGE SCALE GENOMIC DNA]</scope>
</reference>
<protein>
    <recommendedName>
        <fullName evidence="5">YqgF/RNase H-like domain-containing protein</fullName>
    </recommendedName>
</protein>
<dbReference type="EMBL" id="AMZH03005598">
    <property type="protein sequence ID" value="RRT66004.1"/>
    <property type="molecule type" value="Genomic_DNA"/>
</dbReference>
<dbReference type="Gene3D" id="3.30.420.140">
    <property type="entry name" value="YqgF/RNase H-like domain"/>
    <property type="match status" value="1"/>
</dbReference>
<feature type="domain" description="YqgF/RNase H-like" evidence="5">
    <location>
        <begin position="79"/>
        <end position="161"/>
    </location>
</feature>
<keyword evidence="3" id="KW-0540">Nuclease</keyword>
<evidence type="ECO:0000256" key="3">
    <source>
        <dbReference type="ARBA" id="ARBA00022722"/>
    </source>
</evidence>
<evidence type="ECO:0000259" key="5">
    <source>
        <dbReference type="SMART" id="SM00732"/>
    </source>
</evidence>
<evidence type="ECO:0000313" key="7">
    <source>
        <dbReference type="Proteomes" id="UP000287651"/>
    </source>
</evidence>
<dbReference type="InterPro" id="IPR037027">
    <property type="entry name" value="YqgF/RNaseH-like_dom_sf"/>
</dbReference>
<dbReference type="AlphaFoldDB" id="A0A426ZPZ9"/>
<dbReference type="SMART" id="SM00732">
    <property type="entry name" value="YqgFc"/>
    <property type="match status" value="1"/>
</dbReference>
<keyword evidence="2" id="KW-0690">Ribosome biogenesis</keyword>
<dbReference type="InterPro" id="IPR012337">
    <property type="entry name" value="RNaseH-like_sf"/>
</dbReference>
<evidence type="ECO:0000313" key="6">
    <source>
        <dbReference type="EMBL" id="RRT66004.1"/>
    </source>
</evidence>
<dbReference type="PANTHER" id="PTHR33317:SF1">
    <property type="entry name" value="POLYNUCLEOTIDYL TRANSFERASE, RIBONUCLEASE H-LIKE SUPERFAMILY PROTEIN"/>
    <property type="match status" value="1"/>
</dbReference>
<name>A0A426ZPZ9_ENSVE</name>
<keyword evidence="1" id="KW-0963">Cytoplasm</keyword>
<dbReference type="Pfam" id="PF03652">
    <property type="entry name" value="RuvX"/>
    <property type="match status" value="1"/>
</dbReference>
<sequence>MLFNLLSFSTSFASYCERLQFWSLSKLIVHFRSLDWCVARAFLSIRLHRLHCVNKEQMKVIEPVELFQKLCSSGAMQKGRLLGLDVGQRYVGLAVSDVANRIASPVSVLVRKKTNIDIMAKDFQKLKAVQVRLFMEDLRKTGRLNGLTYTYWDENYTSKVGTEMPSANNDVEGKYFYANYWLLSVCGSPVRATGSKSSEIKNNQRQICCRWNTT</sequence>
<evidence type="ECO:0000256" key="2">
    <source>
        <dbReference type="ARBA" id="ARBA00022517"/>
    </source>
</evidence>
<dbReference type="InterPro" id="IPR005227">
    <property type="entry name" value="YqgF"/>
</dbReference>
<dbReference type="GO" id="GO:0004518">
    <property type="term" value="F:nuclease activity"/>
    <property type="evidence" value="ECO:0007669"/>
    <property type="project" value="UniProtKB-KW"/>
</dbReference>
<dbReference type="PANTHER" id="PTHR33317">
    <property type="entry name" value="POLYNUCLEOTIDYL TRANSFERASE, RIBONUCLEASE H-LIKE SUPERFAMILY PROTEIN"/>
    <property type="match status" value="1"/>
</dbReference>
<evidence type="ECO:0000256" key="4">
    <source>
        <dbReference type="ARBA" id="ARBA00022801"/>
    </source>
</evidence>
<dbReference type="InterPro" id="IPR006641">
    <property type="entry name" value="YqgF/RNaseH-like_dom"/>
</dbReference>
<dbReference type="GO" id="GO:0000967">
    <property type="term" value="P:rRNA 5'-end processing"/>
    <property type="evidence" value="ECO:0007669"/>
    <property type="project" value="TreeGrafter"/>
</dbReference>
<dbReference type="SUPFAM" id="SSF53098">
    <property type="entry name" value="Ribonuclease H-like"/>
    <property type="match status" value="1"/>
</dbReference>
<dbReference type="GO" id="GO:0016787">
    <property type="term" value="F:hydrolase activity"/>
    <property type="evidence" value="ECO:0007669"/>
    <property type="project" value="UniProtKB-KW"/>
</dbReference>
<accession>A0A426ZPZ9</accession>
<comment type="caution">
    <text evidence="6">The sequence shown here is derived from an EMBL/GenBank/DDBJ whole genome shotgun (WGS) entry which is preliminary data.</text>
</comment>